<evidence type="ECO:0000259" key="2">
    <source>
        <dbReference type="PROSITE" id="PS50850"/>
    </source>
</evidence>
<keyword evidence="4" id="KW-1185">Reference proteome</keyword>
<feature type="transmembrane region" description="Helical" evidence="1">
    <location>
        <begin position="12"/>
        <end position="34"/>
    </location>
</feature>
<evidence type="ECO:0000313" key="4">
    <source>
        <dbReference type="Proteomes" id="UP001432166"/>
    </source>
</evidence>
<dbReference type="EMBL" id="CP108133">
    <property type="protein sequence ID" value="WTP47171.1"/>
    <property type="molecule type" value="Genomic_DNA"/>
</dbReference>
<dbReference type="Proteomes" id="UP001432166">
    <property type="component" value="Chromosome"/>
</dbReference>
<feature type="domain" description="Major facilitator superfamily (MFS) profile" evidence="2">
    <location>
        <begin position="1"/>
        <end position="77"/>
    </location>
</feature>
<organism evidence="3 4">
    <name type="scientific">Streptomyces tauricus</name>
    <dbReference type="NCBI Taxonomy" id="68274"/>
    <lineage>
        <taxon>Bacteria</taxon>
        <taxon>Bacillati</taxon>
        <taxon>Actinomycetota</taxon>
        <taxon>Actinomycetes</taxon>
        <taxon>Kitasatosporales</taxon>
        <taxon>Streptomycetaceae</taxon>
        <taxon>Streptomyces</taxon>
        <taxon>Streptomyces aurantiacus group</taxon>
    </lineage>
</organism>
<dbReference type="RefSeq" id="WP_328936479.1">
    <property type="nucleotide sequence ID" value="NZ_CP108133.1"/>
</dbReference>
<name>A0ABZ1J9W6_9ACTN</name>
<protein>
    <recommendedName>
        <fullName evidence="2">Major facilitator superfamily (MFS) profile domain-containing protein</fullName>
    </recommendedName>
</protein>
<keyword evidence="1" id="KW-1133">Transmembrane helix</keyword>
<keyword evidence="1" id="KW-0812">Transmembrane</keyword>
<dbReference type="PROSITE" id="PS50850">
    <property type="entry name" value="MFS"/>
    <property type="match status" value="1"/>
</dbReference>
<accession>A0ABZ1J9W6</accession>
<keyword evidence="1" id="KW-0472">Membrane</keyword>
<gene>
    <name evidence="3" type="ORF">OG288_01875</name>
</gene>
<reference evidence="3" key="1">
    <citation type="submission" date="2022-10" db="EMBL/GenBank/DDBJ databases">
        <title>The complete genomes of actinobacterial strains from the NBC collection.</title>
        <authorList>
            <person name="Joergensen T.S."/>
            <person name="Alvarez Arevalo M."/>
            <person name="Sterndorff E.B."/>
            <person name="Faurdal D."/>
            <person name="Vuksanovic O."/>
            <person name="Mourched A.-S."/>
            <person name="Charusanti P."/>
            <person name="Shaw S."/>
            <person name="Blin K."/>
            <person name="Weber T."/>
        </authorList>
    </citation>
    <scope>NUCLEOTIDE SEQUENCE</scope>
    <source>
        <strain evidence="3">NBC_00189</strain>
    </source>
</reference>
<sequence length="77" mass="8045">MSGGLPPLRNRYLAASFIVVMYSLIGAFLGGLLGTGLSGSAVWAGVAAFVGGALGAAFGVWRIRRTPEKERLDDNTF</sequence>
<evidence type="ECO:0000313" key="3">
    <source>
        <dbReference type="EMBL" id="WTP47171.1"/>
    </source>
</evidence>
<evidence type="ECO:0000256" key="1">
    <source>
        <dbReference type="SAM" id="Phobius"/>
    </source>
</evidence>
<dbReference type="InterPro" id="IPR020846">
    <property type="entry name" value="MFS_dom"/>
</dbReference>
<feature type="transmembrane region" description="Helical" evidence="1">
    <location>
        <begin position="40"/>
        <end position="61"/>
    </location>
</feature>
<proteinExistence type="predicted"/>